<dbReference type="VEuPathDB" id="ToxoDB:CSUI_007794"/>
<feature type="non-terminal residue" evidence="1">
    <location>
        <position position="55"/>
    </location>
</feature>
<dbReference type="EMBL" id="MIGC01004187">
    <property type="protein sequence ID" value="PHJ18378.1"/>
    <property type="molecule type" value="Genomic_DNA"/>
</dbReference>
<protein>
    <submittedName>
        <fullName evidence="1">Uncharacterized protein</fullName>
    </submittedName>
</protein>
<keyword evidence="2" id="KW-1185">Reference proteome</keyword>
<comment type="caution">
    <text evidence="1">The sequence shown here is derived from an EMBL/GenBank/DDBJ whole genome shotgun (WGS) entry which is preliminary data.</text>
</comment>
<accession>A0A2C6KP40</accession>
<evidence type="ECO:0000313" key="1">
    <source>
        <dbReference type="EMBL" id="PHJ18378.1"/>
    </source>
</evidence>
<evidence type="ECO:0000313" key="2">
    <source>
        <dbReference type="Proteomes" id="UP000221165"/>
    </source>
</evidence>
<reference evidence="1 2" key="1">
    <citation type="journal article" date="2017" name="Int. J. Parasitol.">
        <title>The genome of the protozoan parasite Cystoisospora suis and a reverse vaccinology approach to identify vaccine candidates.</title>
        <authorList>
            <person name="Palmieri N."/>
            <person name="Shrestha A."/>
            <person name="Ruttkowski B."/>
            <person name="Beck T."/>
            <person name="Vogl C."/>
            <person name="Tomley F."/>
            <person name="Blake D.P."/>
            <person name="Joachim A."/>
        </authorList>
    </citation>
    <scope>NUCLEOTIDE SEQUENCE [LARGE SCALE GENOMIC DNA]</scope>
    <source>
        <strain evidence="1 2">Wien I</strain>
    </source>
</reference>
<organism evidence="1 2">
    <name type="scientific">Cystoisospora suis</name>
    <dbReference type="NCBI Taxonomy" id="483139"/>
    <lineage>
        <taxon>Eukaryota</taxon>
        <taxon>Sar</taxon>
        <taxon>Alveolata</taxon>
        <taxon>Apicomplexa</taxon>
        <taxon>Conoidasida</taxon>
        <taxon>Coccidia</taxon>
        <taxon>Eucoccidiorida</taxon>
        <taxon>Eimeriorina</taxon>
        <taxon>Sarcocystidae</taxon>
        <taxon>Cystoisospora</taxon>
    </lineage>
</organism>
<feature type="non-terminal residue" evidence="1">
    <location>
        <position position="1"/>
    </location>
</feature>
<dbReference type="AlphaFoldDB" id="A0A2C6KP40"/>
<gene>
    <name evidence="1" type="ORF">CSUI_007794</name>
</gene>
<sequence length="55" mass="6491">EENERDSSSFFLSKFSLSTCPPSCVGQRYLETWRERKDISMKCLMRQPQTIPSFL</sequence>
<dbReference type="Proteomes" id="UP000221165">
    <property type="component" value="Unassembled WGS sequence"/>
</dbReference>
<dbReference type="RefSeq" id="XP_067920086.1">
    <property type="nucleotide sequence ID" value="XM_068067937.1"/>
</dbReference>
<name>A0A2C6KP40_9APIC</name>
<proteinExistence type="predicted"/>
<dbReference type="GeneID" id="94431148"/>